<dbReference type="EMBL" id="MU154568">
    <property type="protein sequence ID" value="KAF9494819.1"/>
    <property type="molecule type" value="Genomic_DNA"/>
</dbReference>
<feature type="domain" description="N-acetyltransferase" evidence="1">
    <location>
        <begin position="142"/>
        <end position="218"/>
    </location>
</feature>
<dbReference type="InterPro" id="IPR000182">
    <property type="entry name" value="GNAT_dom"/>
</dbReference>
<dbReference type="GO" id="GO:0016747">
    <property type="term" value="F:acyltransferase activity, transferring groups other than amino-acyl groups"/>
    <property type="evidence" value="ECO:0007669"/>
    <property type="project" value="InterPro"/>
</dbReference>
<dbReference type="Proteomes" id="UP000807025">
    <property type="component" value="Unassembled WGS sequence"/>
</dbReference>
<dbReference type="PANTHER" id="PTHR42791:SF1">
    <property type="entry name" value="N-ACETYLTRANSFERASE DOMAIN-CONTAINING PROTEIN"/>
    <property type="match status" value="1"/>
</dbReference>
<evidence type="ECO:0000313" key="2">
    <source>
        <dbReference type="EMBL" id="KAF9494819.1"/>
    </source>
</evidence>
<dbReference type="PANTHER" id="PTHR42791">
    <property type="entry name" value="GNAT FAMILY ACETYLTRANSFERASE"/>
    <property type="match status" value="1"/>
</dbReference>
<sequence length="218" mass="24474">MATPHISPLKYSQAMTAGRTWVQAFRDDKITRYGWDFPSFGKIRFAIREYLLGALFAVWVARKKVITTDEGRTLAVATLPQKPTLSTYLLDIASLLIDCFLRLIQPRKGIKRAQSCNARIRDLVIKNLGEKKVKSMVNLNLLAVAPGLRGRGHGKALLQAVTKMADEDNRGTWLVSVNIENTKLYEAHGFKTIGEVTVAEDDADWKEGPILVYVMVRE</sequence>
<dbReference type="PROSITE" id="PS51186">
    <property type="entry name" value="GNAT"/>
    <property type="match status" value="1"/>
</dbReference>
<dbReference type="Gene3D" id="3.40.630.30">
    <property type="match status" value="1"/>
</dbReference>
<dbReference type="OrthoDB" id="2744543at2759"/>
<evidence type="ECO:0000259" key="1">
    <source>
        <dbReference type="PROSITE" id="PS51186"/>
    </source>
</evidence>
<accession>A0A9P5ZYW3</accession>
<dbReference type="AlphaFoldDB" id="A0A9P5ZYW3"/>
<evidence type="ECO:0000313" key="3">
    <source>
        <dbReference type="Proteomes" id="UP000807025"/>
    </source>
</evidence>
<gene>
    <name evidence="2" type="ORF">BDN71DRAFT_927815</name>
</gene>
<dbReference type="InterPro" id="IPR016181">
    <property type="entry name" value="Acyl_CoA_acyltransferase"/>
</dbReference>
<name>A0A9P5ZYW3_PLEER</name>
<dbReference type="CDD" id="cd04301">
    <property type="entry name" value="NAT_SF"/>
    <property type="match status" value="1"/>
</dbReference>
<protein>
    <submittedName>
        <fullName evidence="2">Acyl-CoA N-acyltransferase</fullName>
    </submittedName>
</protein>
<dbReference type="InterPro" id="IPR052523">
    <property type="entry name" value="Trichothecene_AcTrans"/>
</dbReference>
<comment type="caution">
    <text evidence="2">The sequence shown here is derived from an EMBL/GenBank/DDBJ whole genome shotgun (WGS) entry which is preliminary data.</text>
</comment>
<proteinExistence type="predicted"/>
<dbReference type="Pfam" id="PF13673">
    <property type="entry name" value="Acetyltransf_10"/>
    <property type="match status" value="1"/>
</dbReference>
<organism evidence="2 3">
    <name type="scientific">Pleurotus eryngii</name>
    <name type="common">Boletus of the steppes</name>
    <dbReference type="NCBI Taxonomy" id="5323"/>
    <lineage>
        <taxon>Eukaryota</taxon>
        <taxon>Fungi</taxon>
        <taxon>Dikarya</taxon>
        <taxon>Basidiomycota</taxon>
        <taxon>Agaricomycotina</taxon>
        <taxon>Agaricomycetes</taxon>
        <taxon>Agaricomycetidae</taxon>
        <taxon>Agaricales</taxon>
        <taxon>Pleurotineae</taxon>
        <taxon>Pleurotaceae</taxon>
        <taxon>Pleurotus</taxon>
    </lineage>
</organism>
<dbReference type="SUPFAM" id="SSF55729">
    <property type="entry name" value="Acyl-CoA N-acyltransferases (Nat)"/>
    <property type="match status" value="1"/>
</dbReference>
<reference evidence="2" key="1">
    <citation type="submission" date="2020-11" db="EMBL/GenBank/DDBJ databases">
        <authorList>
            <consortium name="DOE Joint Genome Institute"/>
            <person name="Ahrendt S."/>
            <person name="Riley R."/>
            <person name="Andreopoulos W."/>
            <person name="Labutti K."/>
            <person name="Pangilinan J."/>
            <person name="Ruiz-Duenas F.J."/>
            <person name="Barrasa J.M."/>
            <person name="Sanchez-Garcia M."/>
            <person name="Camarero S."/>
            <person name="Miyauchi S."/>
            <person name="Serrano A."/>
            <person name="Linde D."/>
            <person name="Babiker R."/>
            <person name="Drula E."/>
            <person name="Ayuso-Fernandez I."/>
            <person name="Pacheco R."/>
            <person name="Padilla G."/>
            <person name="Ferreira P."/>
            <person name="Barriuso J."/>
            <person name="Kellner H."/>
            <person name="Castanera R."/>
            <person name="Alfaro M."/>
            <person name="Ramirez L."/>
            <person name="Pisabarro A.G."/>
            <person name="Kuo A."/>
            <person name="Tritt A."/>
            <person name="Lipzen A."/>
            <person name="He G."/>
            <person name="Yan M."/>
            <person name="Ng V."/>
            <person name="Cullen D."/>
            <person name="Martin F."/>
            <person name="Rosso M.-N."/>
            <person name="Henrissat B."/>
            <person name="Hibbett D."/>
            <person name="Martinez A.T."/>
            <person name="Grigoriev I.V."/>
        </authorList>
    </citation>
    <scope>NUCLEOTIDE SEQUENCE</scope>
    <source>
        <strain evidence="2">ATCC 90797</strain>
    </source>
</reference>
<keyword evidence="3" id="KW-1185">Reference proteome</keyword>